<organism evidence="2 3">
    <name type="scientific">Ditylenchus destructor</name>
    <dbReference type="NCBI Taxonomy" id="166010"/>
    <lineage>
        <taxon>Eukaryota</taxon>
        <taxon>Metazoa</taxon>
        <taxon>Ecdysozoa</taxon>
        <taxon>Nematoda</taxon>
        <taxon>Chromadorea</taxon>
        <taxon>Rhabditida</taxon>
        <taxon>Tylenchina</taxon>
        <taxon>Tylenchomorpha</taxon>
        <taxon>Sphaerularioidea</taxon>
        <taxon>Anguinidae</taxon>
        <taxon>Anguininae</taxon>
        <taxon>Ditylenchus</taxon>
    </lineage>
</organism>
<sequence>MSDFNVTVDEDLFNTDINDESFSRPQRSSTPNENRPLRMMDPMVENSMFEEEENDNPQVERSLNTTTASRRKAASRERDQTLDDLEDQLKQLCDAARLRFAHNPNTTVERVRGFKLEMENRDKWGPPLKMTPAAIQMASQDSIIQNYLENGGELVTEENAAHFMDYDLADLDKLLNDVGRDEPVEDVNDDIRYLAMQEKKKPTKRRMPLQEIGQPQRKVARRLIDAADYENYKSAAVANEESLLSKGYPLSQAVPPPMPVPKDPKALHEAADRLRKREVTRIQNNLAKNGADTKGQPRGIAGEKLMFSTMNGMFFAQCKGCIDLNFADVGRCINLSREGYRYVSFIVCPSCFEANGRMKSIFYNDFKIPAKKNWENTQTSTSRQ</sequence>
<feature type="region of interest" description="Disordered" evidence="1">
    <location>
        <begin position="16"/>
        <end position="82"/>
    </location>
</feature>
<gene>
    <name evidence="2" type="ORF">DdX_16632</name>
</gene>
<feature type="compositionally biased region" description="Polar residues" evidence="1">
    <location>
        <begin position="23"/>
        <end position="33"/>
    </location>
</feature>
<reference evidence="2" key="1">
    <citation type="submission" date="2022-01" db="EMBL/GenBank/DDBJ databases">
        <title>Genome Sequence Resource for Two Populations of Ditylenchus destructor, the Migratory Endoparasitic Phytonematode.</title>
        <authorList>
            <person name="Zhang H."/>
            <person name="Lin R."/>
            <person name="Xie B."/>
        </authorList>
    </citation>
    <scope>NUCLEOTIDE SEQUENCE</scope>
    <source>
        <strain evidence="2">BazhouSP</strain>
    </source>
</reference>
<name>A0AAD4MNL0_9BILA</name>
<dbReference type="AlphaFoldDB" id="A0AAD4MNL0"/>
<accession>A0AAD4MNL0</accession>
<keyword evidence="3" id="KW-1185">Reference proteome</keyword>
<comment type="caution">
    <text evidence="2">The sequence shown here is derived from an EMBL/GenBank/DDBJ whole genome shotgun (WGS) entry which is preliminary data.</text>
</comment>
<proteinExistence type="predicted"/>
<evidence type="ECO:0000313" key="2">
    <source>
        <dbReference type="EMBL" id="KAI1700565.1"/>
    </source>
</evidence>
<feature type="compositionally biased region" description="Polar residues" evidence="1">
    <location>
        <begin position="56"/>
        <end position="68"/>
    </location>
</feature>
<dbReference type="Proteomes" id="UP001201812">
    <property type="component" value="Unassembled WGS sequence"/>
</dbReference>
<dbReference type="EMBL" id="JAKKPZ010000141">
    <property type="protein sequence ID" value="KAI1700565.1"/>
    <property type="molecule type" value="Genomic_DNA"/>
</dbReference>
<evidence type="ECO:0000256" key="1">
    <source>
        <dbReference type="SAM" id="MobiDB-lite"/>
    </source>
</evidence>
<evidence type="ECO:0000313" key="3">
    <source>
        <dbReference type="Proteomes" id="UP001201812"/>
    </source>
</evidence>
<protein>
    <submittedName>
        <fullName evidence="2">Uncharacterized protein</fullName>
    </submittedName>
</protein>